<reference evidence="1 2" key="1">
    <citation type="journal article" date="2021" name="Elife">
        <title>Chloroplast acquisition without the gene transfer in kleptoplastic sea slugs, Plakobranchus ocellatus.</title>
        <authorList>
            <person name="Maeda T."/>
            <person name="Takahashi S."/>
            <person name="Yoshida T."/>
            <person name="Shimamura S."/>
            <person name="Takaki Y."/>
            <person name="Nagai Y."/>
            <person name="Toyoda A."/>
            <person name="Suzuki Y."/>
            <person name="Arimoto A."/>
            <person name="Ishii H."/>
            <person name="Satoh N."/>
            <person name="Nishiyama T."/>
            <person name="Hasebe M."/>
            <person name="Maruyama T."/>
            <person name="Minagawa J."/>
            <person name="Obokata J."/>
            <person name="Shigenobu S."/>
        </authorList>
    </citation>
    <scope>NUCLEOTIDE SEQUENCE [LARGE SCALE GENOMIC DNA]</scope>
</reference>
<accession>A0AAV4HQH5</accession>
<name>A0AAV4HQH5_9GAST</name>
<dbReference type="EMBL" id="BMAT01005834">
    <property type="protein sequence ID" value="GFS00408.1"/>
    <property type="molecule type" value="Genomic_DNA"/>
</dbReference>
<organism evidence="1 2">
    <name type="scientific">Elysia marginata</name>
    <dbReference type="NCBI Taxonomy" id="1093978"/>
    <lineage>
        <taxon>Eukaryota</taxon>
        <taxon>Metazoa</taxon>
        <taxon>Spiralia</taxon>
        <taxon>Lophotrochozoa</taxon>
        <taxon>Mollusca</taxon>
        <taxon>Gastropoda</taxon>
        <taxon>Heterobranchia</taxon>
        <taxon>Euthyneura</taxon>
        <taxon>Panpulmonata</taxon>
        <taxon>Sacoglossa</taxon>
        <taxon>Placobranchoidea</taxon>
        <taxon>Plakobranchidae</taxon>
        <taxon>Elysia</taxon>
    </lineage>
</organism>
<proteinExistence type="predicted"/>
<evidence type="ECO:0000313" key="2">
    <source>
        <dbReference type="Proteomes" id="UP000762676"/>
    </source>
</evidence>
<keyword evidence="2" id="KW-1185">Reference proteome</keyword>
<dbReference type="Proteomes" id="UP000762676">
    <property type="component" value="Unassembled WGS sequence"/>
</dbReference>
<evidence type="ECO:0000313" key="1">
    <source>
        <dbReference type="EMBL" id="GFS00408.1"/>
    </source>
</evidence>
<dbReference type="AlphaFoldDB" id="A0AAV4HQH5"/>
<gene>
    <name evidence="1" type="ORF">ElyMa_002813900</name>
</gene>
<comment type="caution">
    <text evidence="1">The sequence shown here is derived from an EMBL/GenBank/DDBJ whole genome shotgun (WGS) entry which is preliminary data.</text>
</comment>
<sequence>MVQHILNREGRKTPFHNNLPERKWVKSFMERHPGLSEKKTSVLGEQRADLTKERLQSWFKEVADNLEVDEVDITTADPACIFNADETRLPLTTKCLPW</sequence>
<protein>
    <submittedName>
        <fullName evidence="1">Tigger transposable element-derived protein 6-like protein</fullName>
    </submittedName>
</protein>